<proteinExistence type="predicted"/>
<sequence>MSSHNSSQSEHSFDVEELLQIGTRCRELRKEKEMLKESQSQSFDLIRRLEHHATSLSTARTEDKKHIEMLEKELMNCSQEIGSSFFDISFALTLLVFFRMDELIREVCWISIFIMSKPDLERIFKSFSWPFSDRYSADQLNGRNAEFNALEEHVHGLELKLADMENLQEAVGRLRDELKRSDSECFFLMQELEQREVELQNSSLCIEKLRRSISSITLDSQCEIESLKLDIVALEHSCFESEKIREEAVQEKARMNQSIRELEAQFLDAQENIRCLELENKDLREKIDTSETKFRIFWQKLEKSLAKDDSQPGIKLLANDLETKLAMSKDVSTCGEVLSPLLSKLEMVLGRDGDIMEKMEKMSKQIEEYEILVKQLKEELKEEKLKAKEEAEDLAQEMAELRYQMTDLLEEERKRRASIEQASTQRIAELETQVKKERRKSFDAVKYLHGV</sequence>
<dbReference type="AlphaFoldDB" id="A0AA88AG23"/>
<dbReference type="EMBL" id="BTGU01000050">
    <property type="protein sequence ID" value="GMN54243.1"/>
    <property type="molecule type" value="Genomic_DNA"/>
</dbReference>
<feature type="coiled-coil region" evidence="1">
    <location>
        <begin position="147"/>
        <end position="184"/>
    </location>
</feature>
<dbReference type="PANTHER" id="PTHR36390">
    <property type="entry name" value="MYOSIN HEAVY CHAIN-LIKE PROTEIN"/>
    <property type="match status" value="1"/>
</dbReference>
<feature type="coiled-coil region" evidence="1">
    <location>
        <begin position="359"/>
        <end position="440"/>
    </location>
</feature>
<dbReference type="Proteomes" id="UP001187192">
    <property type="component" value="Unassembled WGS sequence"/>
</dbReference>
<evidence type="ECO:0000313" key="3">
    <source>
        <dbReference type="Proteomes" id="UP001187192"/>
    </source>
</evidence>
<accession>A0AA88AG23</accession>
<keyword evidence="3" id="KW-1185">Reference proteome</keyword>
<evidence type="ECO:0000313" key="2">
    <source>
        <dbReference type="EMBL" id="GMN54243.1"/>
    </source>
</evidence>
<evidence type="ECO:0000256" key="1">
    <source>
        <dbReference type="SAM" id="Coils"/>
    </source>
</evidence>
<reference evidence="2" key="1">
    <citation type="submission" date="2023-07" db="EMBL/GenBank/DDBJ databases">
        <title>draft genome sequence of fig (Ficus carica).</title>
        <authorList>
            <person name="Takahashi T."/>
            <person name="Nishimura K."/>
        </authorList>
    </citation>
    <scope>NUCLEOTIDE SEQUENCE</scope>
</reference>
<organism evidence="2 3">
    <name type="scientific">Ficus carica</name>
    <name type="common">Common fig</name>
    <dbReference type="NCBI Taxonomy" id="3494"/>
    <lineage>
        <taxon>Eukaryota</taxon>
        <taxon>Viridiplantae</taxon>
        <taxon>Streptophyta</taxon>
        <taxon>Embryophyta</taxon>
        <taxon>Tracheophyta</taxon>
        <taxon>Spermatophyta</taxon>
        <taxon>Magnoliopsida</taxon>
        <taxon>eudicotyledons</taxon>
        <taxon>Gunneridae</taxon>
        <taxon>Pentapetalae</taxon>
        <taxon>rosids</taxon>
        <taxon>fabids</taxon>
        <taxon>Rosales</taxon>
        <taxon>Moraceae</taxon>
        <taxon>Ficeae</taxon>
        <taxon>Ficus</taxon>
    </lineage>
</organism>
<dbReference type="PANTHER" id="PTHR36390:SF1">
    <property type="entry name" value="MYOSIN HEAVY CHAIN-LIKE PROTEIN"/>
    <property type="match status" value="1"/>
</dbReference>
<protein>
    <submittedName>
        <fullName evidence="2">Uncharacterized protein</fullName>
    </submittedName>
</protein>
<name>A0AA88AG23_FICCA</name>
<gene>
    <name evidence="2" type="ORF">TIFTF001_023371</name>
</gene>
<keyword evidence="1" id="KW-0175">Coiled coil</keyword>
<feature type="coiled-coil region" evidence="1">
    <location>
        <begin position="245"/>
        <end position="293"/>
    </location>
</feature>
<comment type="caution">
    <text evidence="2">The sequence shown here is derived from an EMBL/GenBank/DDBJ whole genome shotgun (WGS) entry which is preliminary data.</text>
</comment>